<dbReference type="KEGG" id="rsz:108807819"/>
<organism evidence="1 2">
    <name type="scientific">Raphanus sativus</name>
    <name type="common">Radish</name>
    <name type="synonym">Raphanus raphanistrum var. sativus</name>
    <dbReference type="NCBI Taxonomy" id="3726"/>
    <lineage>
        <taxon>Eukaryota</taxon>
        <taxon>Viridiplantae</taxon>
        <taxon>Streptophyta</taxon>
        <taxon>Embryophyta</taxon>
        <taxon>Tracheophyta</taxon>
        <taxon>Spermatophyta</taxon>
        <taxon>Magnoliopsida</taxon>
        <taxon>eudicotyledons</taxon>
        <taxon>Gunneridae</taxon>
        <taxon>Pentapetalae</taxon>
        <taxon>rosids</taxon>
        <taxon>malvids</taxon>
        <taxon>Brassicales</taxon>
        <taxon>Brassicaceae</taxon>
        <taxon>Brassiceae</taxon>
        <taxon>Raphanus</taxon>
    </lineage>
</organism>
<dbReference type="InterPro" id="IPR052929">
    <property type="entry name" value="RNase_H-like_EbsB-rel"/>
</dbReference>
<dbReference type="RefSeq" id="XP_018435563.1">
    <property type="nucleotide sequence ID" value="XM_018580061.1"/>
</dbReference>
<dbReference type="AlphaFoldDB" id="A0A6J0JIU6"/>
<dbReference type="OrthoDB" id="1112311at2759"/>
<dbReference type="CDD" id="cd06222">
    <property type="entry name" value="RNase_H_like"/>
    <property type="match status" value="1"/>
</dbReference>
<gene>
    <name evidence="2" type="primary">LOC108807819</name>
</gene>
<dbReference type="GeneID" id="108807819"/>
<evidence type="ECO:0000313" key="2">
    <source>
        <dbReference type="RefSeq" id="XP_018435563.1"/>
    </source>
</evidence>
<dbReference type="Proteomes" id="UP000504610">
    <property type="component" value="Chromosome 6"/>
</dbReference>
<dbReference type="PANTHER" id="PTHR47074:SF49">
    <property type="entry name" value="POLYNUCLEOTIDYL TRANSFERASE, RIBONUCLEASE H-LIKE SUPERFAMILY PROTEIN"/>
    <property type="match status" value="1"/>
</dbReference>
<reference evidence="2" key="2">
    <citation type="submission" date="2025-08" db="UniProtKB">
        <authorList>
            <consortium name="RefSeq"/>
        </authorList>
    </citation>
    <scope>IDENTIFICATION</scope>
    <source>
        <tissue evidence="2">Leaf</tissue>
    </source>
</reference>
<dbReference type="InterPro" id="IPR044730">
    <property type="entry name" value="RNase_H-like_dom_plant"/>
</dbReference>
<name>A0A6J0JIU6_RAPSA</name>
<keyword evidence="1" id="KW-1185">Reference proteome</keyword>
<protein>
    <submittedName>
        <fullName evidence="2">Uncharacterized protein LOC108807819</fullName>
    </submittedName>
</protein>
<evidence type="ECO:0000313" key="1">
    <source>
        <dbReference type="Proteomes" id="UP000504610"/>
    </source>
</evidence>
<dbReference type="PANTHER" id="PTHR47074">
    <property type="entry name" value="BNAC02G40300D PROTEIN"/>
    <property type="match status" value="1"/>
</dbReference>
<proteinExistence type="predicted"/>
<sequence>MEIIMKAISDAKEWQNAQAQDVILQQRPSSNHVPSSAPSVHEAPPHTVICNVDAAWDVRTANCGIGAIFSGVNTCLNLSPCSDSRSHISSALMAEALAIRFAVMYAASSNVKVLMILSDSLSMVKPSIVWNCV</sequence>
<accession>A0A6J0JIU6</accession>
<reference evidence="1" key="1">
    <citation type="journal article" date="2019" name="Database">
        <title>The radish genome database (RadishGD): an integrated information resource for radish genomics.</title>
        <authorList>
            <person name="Yu H.J."/>
            <person name="Baek S."/>
            <person name="Lee Y.J."/>
            <person name="Cho A."/>
            <person name="Mun J.H."/>
        </authorList>
    </citation>
    <scope>NUCLEOTIDE SEQUENCE [LARGE SCALE GENOMIC DNA]</scope>
    <source>
        <strain evidence="1">cv. WK10039</strain>
    </source>
</reference>